<feature type="compositionally biased region" description="Basic and acidic residues" evidence="1">
    <location>
        <begin position="22"/>
        <end position="33"/>
    </location>
</feature>
<organism evidence="2">
    <name type="scientific">Salix viminalis</name>
    <name type="common">Common osier</name>
    <name type="synonym">Basket willow</name>
    <dbReference type="NCBI Taxonomy" id="40686"/>
    <lineage>
        <taxon>Eukaryota</taxon>
        <taxon>Viridiplantae</taxon>
        <taxon>Streptophyta</taxon>
        <taxon>Embryophyta</taxon>
        <taxon>Tracheophyta</taxon>
        <taxon>Spermatophyta</taxon>
        <taxon>Magnoliopsida</taxon>
        <taxon>eudicotyledons</taxon>
        <taxon>Gunneridae</taxon>
        <taxon>Pentapetalae</taxon>
        <taxon>rosids</taxon>
        <taxon>fabids</taxon>
        <taxon>Malpighiales</taxon>
        <taxon>Salicaceae</taxon>
        <taxon>Saliceae</taxon>
        <taxon>Salix</taxon>
    </lineage>
</organism>
<accession>A0A6N2N4Z4</accession>
<gene>
    <name evidence="2" type="ORF">SVIM_LOCUS455702</name>
</gene>
<evidence type="ECO:0000313" key="2">
    <source>
        <dbReference type="EMBL" id="VFU61061.1"/>
    </source>
</evidence>
<feature type="region of interest" description="Disordered" evidence="1">
    <location>
        <begin position="1"/>
        <end position="76"/>
    </location>
</feature>
<reference evidence="2" key="1">
    <citation type="submission" date="2019-03" db="EMBL/GenBank/DDBJ databases">
        <authorList>
            <person name="Mank J."/>
            <person name="Almeida P."/>
        </authorList>
    </citation>
    <scope>NUCLEOTIDE SEQUENCE</scope>
    <source>
        <strain evidence="2">78183</strain>
    </source>
</reference>
<sequence length="76" mass="8696">MKSILLTDPPSHPIEEETLQDGDDRRASIPDRRSNRRVKKRGHSAPIELNSSPLYNRSCPRRGENSQGINSFPKRE</sequence>
<proteinExistence type="predicted"/>
<dbReference type="EMBL" id="CAADRP010002096">
    <property type="protein sequence ID" value="VFU61061.1"/>
    <property type="molecule type" value="Genomic_DNA"/>
</dbReference>
<evidence type="ECO:0000256" key="1">
    <source>
        <dbReference type="SAM" id="MobiDB-lite"/>
    </source>
</evidence>
<name>A0A6N2N4Z4_SALVM</name>
<dbReference type="AlphaFoldDB" id="A0A6N2N4Z4"/>
<protein>
    <submittedName>
        <fullName evidence="2">Uncharacterized protein</fullName>
    </submittedName>
</protein>
<feature type="compositionally biased region" description="Basic residues" evidence="1">
    <location>
        <begin position="34"/>
        <end position="43"/>
    </location>
</feature>